<reference evidence="2 3" key="1">
    <citation type="submission" date="2012-08" db="EMBL/GenBank/DDBJ databases">
        <title>Oryza genome evolution.</title>
        <authorList>
            <person name="Wing R.A."/>
        </authorList>
    </citation>
    <scope>NUCLEOTIDE SEQUENCE</scope>
</reference>
<evidence type="ECO:0000256" key="1">
    <source>
        <dbReference type="SAM" id="MobiDB-lite"/>
    </source>
</evidence>
<name>A0A0D9W4Q8_9ORYZ</name>
<protein>
    <submittedName>
        <fullName evidence="2">Uncharacterized protein</fullName>
    </submittedName>
</protein>
<dbReference type="Gramene" id="LPERR04G08760.1">
    <property type="protein sequence ID" value="LPERR04G08760.1"/>
    <property type="gene ID" value="LPERR04G08760"/>
</dbReference>
<proteinExistence type="predicted"/>
<evidence type="ECO:0000313" key="3">
    <source>
        <dbReference type="Proteomes" id="UP000032180"/>
    </source>
</evidence>
<evidence type="ECO:0000313" key="2">
    <source>
        <dbReference type="EnsemblPlants" id="LPERR04G08760.1"/>
    </source>
</evidence>
<dbReference type="HOGENOM" id="CLU_2674665_0_0_1"/>
<organism evidence="2 3">
    <name type="scientific">Leersia perrieri</name>
    <dbReference type="NCBI Taxonomy" id="77586"/>
    <lineage>
        <taxon>Eukaryota</taxon>
        <taxon>Viridiplantae</taxon>
        <taxon>Streptophyta</taxon>
        <taxon>Embryophyta</taxon>
        <taxon>Tracheophyta</taxon>
        <taxon>Spermatophyta</taxon>
        <taxon>Magnoliopsida</taxon>
        <taxon>Liliopsida</taxon>
        <taxon>Poales</taxon>
        <taxon>Poaceae</taxon>
        <taxon>BOP clade</taxon>
        <taxon>Oryzoideae</taxon>
        <taxon>Oryzeae</taxon>
        <taxon>Oryzinae</taxon>
        <taxon>Leersia</taxon>
    </lineage>
</organism>
<sequence>MAAWSLPTPPPHRPFFSMPGKADEGYNGARVEQPLEIRPPSPSPMGLAAAAQIRSRKRLGGEVWLPKKELHQHNA</sequence>
<dbReference type="EnsemblPlants" id="LPERR04G08760.1">
    <property type="protein sequence ID" value="LPERR04G08760.1"/>
    <property type="gene ID" value="LPERR04G08760"/>
</dbReference>
<reference evidence="3" key="2">
    <citation type="submission" date="2013-12" db="EMBL/GenBank/DDBJ databases">
        <authorList>
            <person name="Yu Y."/>
            <person name="Lee S."/>
            <person name="de Baynast K."/>
            <person name="Wissotski M."/>
            <person name="Liu L."/>
            <person name="Talag J."/>
            <person name="Goicoechea J."/>
            <person name="Angelova A."/>
            <person name="Jetty R."/>
            <person name="Kudrna D."/>
            <person name="Golser W."/>
            <person name="Rivera L."/>
            <person name="Zhang J."/>
            <person name="Wing R."/>
        </authorList>
    </citation>
    <scope>NUCLEOTIDE SEQUENCE</scope>
</reference>
<keyword evidence="3" id="KW-1185">Reference proteome</keyword>
<dbReference type="AlphaFoldDB" id="A0A0D9W4Q8"/>
<reference evidence="2" key="3">
    <citation type="submission" date="2015-04" db="UniProtKB">
        <authorList>
            <consortium name="EnsemblPlants"/>
        </authorList>
    </citation>
    <scope>IDENTIFICATION</scope>
</reference>
<dbReference type="Proteomes" id="UP000032180">
    <property type="component" value="Chromosome 4"/>
</dbReference>
<accession>A0A0D9W4Q8</accession>
<feature type="region of interest" description="Disordered" evidence="1">
    <location>
        <begin position="1"/>
        <end position="26"/>
    </location>
</feature>